<proteinExistence type="predicted"/>
<evidence type="ECO:0000313" key="2">
    <source>
        <dbReference type="Proteomes" id="UP000694923"/>
    </source>
</evidence>
<name>A0ABM0S6I9_GALVR</name>
<dbReference type="Proteomes" id="UP000694923">
    <property type="component" value="Unplaced"/>
</dbReference>
<keyword evidence="2" id="KW-1185">Reference proteome</keyword>
<dbReference type="GeneID" id="103605636"/>
<sequence length="265" mass="29112">MEAVPPARSSLLGVLLQVARLSVLVLQNRVHLYNFLLLKIILFNHWVSGLAQEARGSCNRQAPPVPGISACPLGQALWAGLALMRVPVCLVLRGPRLMWVGVLDCARGLGLALPRAWEWLGLCVAPWKDLLLSCLHSLMLLALVLLLLTWRLCQKAHHCSLGWLSSKALLENCMVLEFLVLLKRLYWWVESMAVLASCHLAYLVTWTTCLASHLLQAAFEHTAQLAQAQEAEPQQSSGPLLESQIPEPLTPEAGPGLPEHGTPAE</sequence>
<dbReference type="Pfam" id="PF15164">
    <property type="entry name" value="WBS28"/>
    <property type="match status" value="1"/>
</dbReference>
<dbReference type="PANTHER" id="PTHR37369">
    <property type="entry name" value="TRANSMEMBRANE PROTEIN 270"/>
    <property type="match status" value="1"/>
</dbReference>
<protein>
    <submittedName>
        <fullName evidence="3">Williams-Beuren syndrome chromosomal region 28 protein</fullName>
    </submittedName>
</protein>
<dbReference type="PANTHER" id="PTHR37369:SF1">
    <property type="entry name" value="TRANSMEMBRANE PROTEIN 270"/>
    <property type="match status" value="1"/>
</dbReference>
<reference evidence="3" key="1">
    <citation type="submission" date="2025-08" db="UniProtKB">
        <authorList>
            <consortium name="RefSeq"/>
        </authorList>
    </citation>
    <scope>IDENTIFICATION</scope>
</reference>
<evidence type="ECO:0000256" key="1">
    <source>
        <dbReference type="SAM" id="MobiDB-lite"/>
    </source>
</evidence>
<evidence type="ECO:0000313" key="3">
    <source>
        <dbReference type="RefSeq" id="XP_008588480.1"/>
    </source>
</evidence>
<dbReference type="InterPro" id="IPR029166">
    <property type="entry name" value="WBS28"/>
</dbReference>
<dbReference type="RefSeq" id="XP_008588480.1">
    <property type="nucleotide sequence ID" value="XM_008590258.1"/>
</dbReference>
<organism evidence="2 3">
    <name type="scientific">Galeopterus variegatus</name>
    <name type="common">Malayan flying lemur</name>
    <name type="synonym">Cynocephalus variegatus</name>
    <dbReference type="NCBI Taxonomy" id="482537"/>
    <lineage>
        <taxon>Eukaryota</taxon>
        <taxon>Metazoa</taxon>
        <taxon>Chordata</taxon>
        <taxon>Craniata</taxon>
        <taxon>Vertebrata</taxon>
        <taxon>Euteleostomi</taxon>
        <taxon>Mammalia</taxon>
        <taxon>Eutheria</taxon>
        <taxon>Euarchontoglires</taxon>
        <taxon>Dermoptera</taxon>
        <taxon>Cynocephalidae</taxon>
        <taxon>Galeopterus</taxon>
    </lineage>
</organism>
<feature type="region of interest" description="Disordered" evidence="1">
    <location>
        <begin position="228"/>
        <end position="265"/>
    </location>
</feature>
<accession>A0ABM0S6I9</accession>
<gene>
    <name evidence="3" type="primary">WBSCR28</name>
</gene>